<evidence type="ECO:0008006" key="3">
    <source>
        <dbReference type="Google" id="ProtNLM"/>
    </source>
</evidence>
<protein>
    <recommendedName>
        <fullName evidence="3">Protein BatD</fullName>
    </recommendedName>
</protein>
<proteinExistence type="predicted"/>
<accession>A0A6C2YJX2</accession>
<keyword evidence="2" id="KW-1185">Reference proteome</keyword>
<dbReference type="InParanoid" id="A0A6C2YJX2"/>
<dbReference type="RefSeq" id="WP_162657120.1">
    <property type="nucleotide sequence ID" value="NZ_LR593887.1"/>
</dbReference>
<dbReference type="AlphaFoldDB" id="A0A6C2YJX2"/>
<organism evidence="1">
    <name type="scientific">Tuwongella immobilis</name>
    <dbReference type="NCBI Taxonomy" id="692036"/>
    <lineage>
        <taxon>Bacteria</taxon>
        <taxon>Pseudomonadati</taxon>
        <taxon>Planctomycetota</taxon>
        <taxon>Planctomycetia</taxon>
        <taxon>Gemmatales</taxon>
        <taxon>Gemmataceae</taxon>
        <taxon>Tuwongella</taxon>
    </lineage>
</organism>
<name>A0A6C2YJX2_9BACT</name>
<evidence type="ECO:0000313" key="2">
    <source>
        <dbReference type="Proteomes" id="UP000464378"/>
    </source>
</evidence>
<evidence type="ECO:0000313" key="1">
    <source>
        <dbReference type="EMBL" id="VIP01880.1"/>
    </source>
</evidence>
<sequence>MPTGGNRTQTIRIQRVTILLVVLMLGTSEVGSMLRAAPPTIPSVGRPSRDFYNGIASPAVLSWVVSPKVVAVGDPIGVELIVRNVLNGPQIIRPDLRKLPDFADAFQIDDVADDPIPPGVVNERIFRYTLRPRSEEVTEVPEFRFAYFDPSLKGKATNPAQAFRVAYADPVPLTIKPPPPPPESAVPTLPQAAWLQTPLAASEIPQSSPIWLGWLLAPLVGFGWWLCDRWRNPSAVRLARRRRSRAAWLAVRAIPRLDSVIAIEREIRRYLVQRLDLPESATTLPEMLPELQRRNWSDAAIRAVEQWLNAVDALRFAPESPLSDRAFRDQSIALIETIEGASE</sequence>
<dbReference type="KEGG" id="tim:GMBLW1_20800"/>
<dbReference type="EMBL" id="LR593887">
    <property type="protein sequence ID" value="VTR99728.1"/>
    <property type="molecule type" value="Genomic_DNA"/>
</dbReference>
<dbReference type="Proteomes" id="UP000464378">
    <property type="component" value="Chromosome"/>
</dbReference>
<gene>
    <name evidence="1" type="ORF">GMBLW1_20800</name>
</gene>
<dbReference type="EMBL" id="LR586016">
    <property type="protein sequence ID" value="VIP01880.1"/>
    <property type="molecule type" value="Genomic_DNA"/>
</dbReference>
<reference evidence="1" key="1">
    <citation type="submission" date="2019-04" db="EMBL/GenBank/DDBJ databases">
        <authorList>
            <consortium name="Science for Life Laboratories"/>
        </authorList>
    </citation>
    <scope>NUCLEOTIDE SEQUENCE</scope>
    <source>
        <strain evidence="1">MBLW1</strain>
    </source>
</reference>